<protein>
    <recommendedName>
        <fullName evidence="6">Enoyl reductase (ER) domain-containing protein</fullName>
    </recommendedName>
</protein>
<comment type="caution">
    <text evidence="7">The sequence shown here is derived from an EMBL/GenBank/DDBJ whole genome shotgun (WGS) entry which is preliminary data.</text>
</comment>
<keyword evidence="8" id="KW-1185">Reference proteome</keyword>
<dbReference type="PROSITE" id="PS00059">
    <property type="entry name" value="ADH_ZINC"/>
    <property type="match status" value="1"/>
</dbReference>
<dbReference type="RefSeq" id="WP_058888567.1">
    <property type="nucleotide sequence ID" value="NZ_LQBM01000003.1"/>
</dbReference>
<dbReference type="SUPFAM" id="SSF51735">
    <property type="entry name" value="NAD(P)-binding Rossmann-fold domains"/>
    <property type="match status" value="1"/>
</dbReference>
<organism evidence="7 8">
    <name type="scientific">Nesterenkonia jeotgali</name>
    <dbReference type="NCBI Taxonomy" id="317018"/>
    <lineage>
        <taxon>Bacteria</taxon>
        <taxon>Bacillati</taxon>
        <taxon>Actinomycetota</taxon>
        <taxon>Actinomycetes</taxon>
        <taxon>Micrococcales</taxon>
        <taxon>Micrococcaceae</taxon>
        <taxon>Nesterenkonia</taxon>
    </lineage>
</organism>
<evidence type="ECO:0000256" key="1">
    <source>
        <dbReference type="ARBA" id="ARBA00001947"/>
    </source>
</evidence>
<dbReference type="Gene3D" id="3.40.50.720">
    <property type="entry name" value="NAD(P)-binding Rossmann-like Domain"/>
    <property type="match status" value="1"/>
</dbReference>
<dbReference type="STRING" id="317018.AVL63_02310"/>
<keyword evidence="3 5" id="KW-0862">Zinc</keyword>
<accession>A0A0W8IG59</accession>
<dbReference type="Pfam" id="PF00107">
    <property type="entry name" value="ADH_zinc_N"/>
    <property type="match status" value="1"/>
</dbReference>
<evidence type="ECO:0000313" key="7">
    <source>
        <dbReference type="EMBL" id="KUG58885.1"/>
    </source>
</evidence>
<dbReference type="Gene3D" id="3.90.180.10">
    <property type="entry name" value="Medium-chain alcohol dehydrogenases, catalytic domain"/>
    <property type="match status" value="1"/>
</dbReference>
<dbReference type="GO" id="GO:0008270">
    <property type="term" value="F:zinc ion binding"/>
    <property type="evidence" value="ECO:0007669"/>
    <property type="project" value="InterPro"/>
</dbReference>
<dbReference type="Proteomes" id="UP000054023">
    <property type="component" value="Unassembled WGS sequence"/>
</dbReference>
<keyword evidence="4" id="KW-0560">Oxidoreductase</keyword>
<comment type="cofactor">
    <cofactor evidence="1 5">
        <name>Zn(2+)</name>
        <dbReference type="ChEBI" id="CHEBI:29105"/>
    </cofactor>
</comment>
<dbReference type="SMART" id="SM00829">
    <property type="entry name" value="PKS_ER"/>
    <property type="match status" value="1"/>
</dbReference>
<dbReference type="OrthoDB" id="334894at2"/>
<evidence type="ECO:0000256" key="2">
    <source>
        <dbReference type="ARBA" id="ARBA00022723"/>
    </source>
</evidence>
<dbReference type="AlphaFoldDB" id="A0A0W8IG59"/>
<evidence type="ECO:0000256" key="3">
    <source>
        <dbReference type="ARBA" id="ARBA00022833"/>
    </source>
</evidence>
<gene>
    <name evidence="7" type="ORF">AVL63_02310</name>
</gene>
<evidence type="ECO:0000259" key="6">
    <source>
        <dbReference type="SMART" id="SM00829"/>
    </source>
</evidence>
<comment type="similarity">
    <text evidence="5">Belongs to the zinc-containing alcohol dehydrogenase family.</text>
</comment>
<evidence type="ECO:0000256" key="5">
    <source>
        <dbReference type="RuleBase" id="RU361277"/>
    </source>
</evidence>
<feature type="domain" description="Enoyl reductase (ER)" evidence="6">
    <location>
        <begin position="8"/>
        <end position="362"/>
    </location>
</feature>
<name>A0A0W8IG59_9MICC</name>
<proteinExistence type="inferred from homology"/>
<reference evidence="8" key="1">
    <citation type="submission" date="2015-12" db="EMBL/GenBank/DDBJ databases">
        <authorList>
            <person name="Nair G.R."/>
            <person name="Kaur G."/>
            <person name="Mayilraj S."/>
        </authorList>
    </citation>
    <scope>NUCLEOTIDE SEQUENCE [LARGE SCALE GENOMIC DNA]</scope>
    <source>
        <strain evidence="8">CD08_7</strain>
    </source>
</reference>
<dbReference type="InterPro" id="IPR002328">
    <property type="entry name" value="ADH_Zn_CS"/>
</dbReference>
<dbReference type="InterPro" id="IPR013154">
    <property type="entry name" value="ADH-like_N"/>
</dbReference>
<dbReference type="PANTHER" id="PTHR43401">
    <property type="entry name" value="L-THREONINE 3-DEHYDROGENASE"/>
    <property type="match status" value="1"/>
</dbReference>
<evidence type="ECO:0000256" key="4">
    <source>
        <dbReference type="ARBA" id="ARBA00023002"/>
    </source>
</evidence>
<sequence>MVRAAVLQTSDNIRPYVESRPVVVEELTLAATGPRMVKVDVEMAGLCHSDLSVVNGARTRPVPMVLGHEASGTVIEVGPEVQAVQVGDRVAFTFQPHCGDCDLCTFSSGERCSKAFDANIDGTLIGGATVFSREDEPVHHHTGVSAFAEQTVVHESSVIRVDDDVPFDVAALLGCAVTTGGGAIKNAARLQPGERVAIVGAGGVGMAALLLAKALGAESVDVVDPAVVKHEMIRELGASEIYGPGDAPLDHYDVVVEAAGVGPALETSLPMLRAGGRLVSVGLPSPTTQVSLNYLDIVSKSKSVIGSYHGSGNAIEDLGYYIDLWRQGRLPLERLVTRTVGLDDLNEAMDALADATVMRQLINVKSGDPA</sequence>
<evidence type="ECO:0000313" key="8">
    <source>
        <dbReference type="Proteomes" id="UP000054023"/>
    </source>
</evidence>
<dbReference type="SUPFAM" id="SSF50129">
    <property type="entry name" value="GroES-like"/>
    <property type="match status" value="1"/>
</dbReference>
<dbReference type="GO" id="GO:0016491">
    <property type="term" value="F:oxidoreductase activity"/>
    <property type="evidence" value="ECO:0007669"/>
    <property type="project" value="UniProtKB-KW"/>
</dbReference>
<dbReference type="InterPro" id="IPR050129">
    <property type="entry name" value="Zn_alcohol_dh"/>
</dbReference>
<dbReference type="PANTHER" id="PTHR43401:SF5">
    <property type="entry name" value="ALCOHOL DEHYDROGENASE-RELATED"/>
    <property type="match status" value="1"/>
</dbReference>
<dbReference type="InterPro" id="IPR036291">
    <property type="entry name" value="NAD(P)-bd_dom_sf"/>
</dbReference>
<dbReference type="Pfam" id="PF08240">
    <property type="entry name" value="ADH_N"/>
    <property type="match status" value="1"/>
</dbReference>
<dbReference type="InterPro" id="IPR020843">
    <property type="entry name" value="ER"/>
</dbReference>
<dbReference type="InterPro" id="IPR011032">
    <property type="entry name" value="GroES-like_sf"/>
</dbReference>
<keyword evidence="2 5" id="KW-0479">Metal-binding</keyword>
<dbReference type="InterPro" id="IPR013149">
    <property type="entry name" value="ADH-like_C"/>
</dbReference>
<dbReference type="EMBL" id="LQBM01000003">
    <property type="protein sequence ID" value="KUG58885.1"/>
    <property type="molecule type" value="Genomic_DNA"/>
</dbReference>